<sequence length="128" mass="12554">MSRELIKSFVADAAIRGYRIAAFHATKQAVVEAASNVAAVIGISTSTGAKAGGVVDVVQQGLAEVVAGGVLARGAEVTSDAEGRAVALPAPSGTAKTVRTIGQVQAAAVEGDVVPIVVSAGSVFIPAS</sequence>
<protein>
    <submittedName>
        <fullName evidence="1">DUF2190 domain-containing protein</fullName>
    </submittedName>
</protein>
<name>A0A323ULK0_RHOPL</name>
<reference evidence="1 2" key="1">
    <citation type="submission" date="2018-06" db="EMBL/GenBank/DDBJ databases">
        <title>Draft Whole-Genome Sequence of the purple photosynthetic bacterium Rhodospeudomonas palustris XCP.</title>
        <authorList>
            <person name="Rayyan A."/>
            <person name="Meyer T.E."/>
            <person name="Kyndt J.A."/>
        </authorList>
    </citation>
    <scope>NUCLEOTIDE SEQUENCE [LARGE SCALE GENOMIC DNA]</scope>
    <source>
        <strain evidence="1 2">XCP</strain>
    </source>
</reference>
<accession>A0A323ULK0</accession>
<evidence type="ECO:0000313" key="1">
    <source>
        <dbReference type="EMBL" id="PZA12460.1"/>
    </source>
</evidence>
<gene>
    <name evidence="1" type="ORF">DNX69_10825</name>
</gene>
<dbReference type="EMBL" id="QKQS01000013">
    <property type="protein sequence ID" value="PZA12460.1"/>
    <property type="molecule type" value="Genomic_DNA"/>
</dbReference>
<dbReference type="Proteomes" id="UP000248134">
    <property type="component" value="Unassembled WGS sequence"/>
</dbReference>
<comment type="caution">
    <text evidence="1">The sequence shown here is derived from an EMBL/GenBank/DDBJ whole genome shotgun (WGS) entry which is preliminary data.</text>
</comment>
<dbReference type="AlphaFoldDB" id="A0A323ULK0"/>
<dbReference type="RefSeq" id="WP_110785958.1">
    <property type="nucleotide sequence ID" value="NZ_QKQS01000013.1"/>
</dbReference>
<evidence type="ECO:0000313" key="2">
    <source>
        <dbReference type="Proteomes" id="UP000248134"/>
    </source>
</evidence>
<proteinExistence type="predicted"/>
<dbReference type="OrthoDB" id="7860129at2"/>
<organism evidence="1 2">
    <name type="scientific">Rhodopseudomonas palustris</name>
    <dbReference type="NCBI Taxonomy" id="1076"/>
    <lineage>
        <taxon>Bacteria</taxon>
        <taxon>Pseudomonadati</taxon>
        <taxon>Pseudomonadota</taxon>
        <taxon>Alphaproteobacteria</taxon>
        <taxon>Hyphomicrobiales</taxon>
        <taxon>Nitrobacteraceae</taxon>
        <taxon>Rhodopseudomonas</taxon>
    </lineage>
</organism>